<dbReference type="Proteomes" id="UP000237347">
    <property type="component" value="Unassembled WGS sequence"/>
</dbReference>
<dbReference type="InterPro" id="IPR025558">
    <property type="entry name" value="DUF4283"/>
</dbReference>
<evidence type="ECO:0000259" key="2">
    <source>
        <dbReference type="Pfam" id="PF14392"/>
    </source>
</evidence>
<evidence type="ECO:0000313" key="4">
    <source>
        <dbReference type="Proteomes" id="UP000237347"/>
    </source>
</evidence>
<gene>
    <name evidence="3" type="ORF">CFP56_031483</name>
</gene>
<dbReference type="InterPro" id="IPR025836">
    <property type="entry name" value="Zn_knuckle_CX2CX4HX4C"/>
</dbReference>
<dbReference type="PANTHER" id="PTHR31286:SF167">
    <property type="entry name" value="OS09G0268800 PROTEIN"/>
    <property type="match status" value="1"/>
</dbReference>
<keyword evidence="4" id="KW-1185">Reference proteome</keyword>
<accession>A0AAW0LSR4</accession>
<dbReference type="InterPro" id="IPR040256">
    <property type="entry name" value="At4g02000-like"/>
</dbReference>
<protein>
    <recommendedName>
        <fullName evidence="5">DUF4283 domain-containing protein</fullName>
    </recommendedName>
</protein>
<reference evidence="3 4" key="1">
    <citation type="journal article" date="2018" name="Sci. Data">
        <title>The draft genome sequence of cork oak.</title>
        <authorList>
            <person name="Ramos A.M."/>
            <person name="Usie A."/>
            <person name="Barbosa P."/>
            <person name="Barros P.M."/>
            <person name="Capote T."/>
            <person name="Chaves I."/>
            <person name="Simoes F."/>
            <person name="Abreu I."/>
            <person name="Carrasquinho I."/>
            <person name="Faro C."/>
            <person name="Guimaraes J.B."/>
            <person name="Mendonca D."/>
            <person name="Nobrega F."/>
            <person name="Rodrigues L."/>
            <person name="Saibo N.J.M."/>
            <person name="Varela M.C."/>
            <person name="Egas C."/>
            <person name="Matos J."/>
            <person name="Miguel C.M."/>
            <person name="Oliveira M.M."/>
            <person name="Ricardo C.P."/>
            <person name="Goncalves S."/>
        </authorList>
    </citation>
    <scope>NUCLEOTIDE SEQUENCE [LARGE SCALE GENOMIC DNA]</scope>
    <source>
        <strain evidence="4">cv. HL8</strain>
    </source>
</reference>
<proteinExistence type="predicted"/>
<dbReference type="Pfam" id="PF14111">
    <property type="entry name" value="DUF4283"/>
    <property type="match status" value="1"/>
</dbReference>
<feature type="domain" description="DUF4283" evidence="1">
    <location>
        <begin position="34"/>
        <end position="117"/>
    </location>
</feature>
<evidence type="ECO:0000313" key="3">
    <source>
        <dbReference type="EMBL" id="KAK7854627.1"/>
    </source>
</evidence>
<dbReference type="Pfam" id="PF14392">
    <property type="entry name" value="zf-CCHC_4"/>
    <property type="match status" value="1"/>
</dbReference>
<comment type="caution">
    <text evidence="3">The sequence shown here is derived from an EMBL/GenBank/DDBJ whole genome shotgun (WGS) entry which is preliminary data.</text>
</comment>
<feature type="domain" description="Zinc knuckle CX2CX4HX4C" evidence="2">
    <location>
        <begin position="175"/>
        <end position="223"/>
    </location>
</feature>
<dbReference type="PANTHER" id="PTHR31286">
    <property type="entry name" value="GLYCINE-RICH CELL WALL STRUCTURAL PROTEIN 1.8-LIKE"/>
    <property type="match status" value="1"/>
</dbReference>
<organism evidence="3 4">
    <name type="scientific">Quercus suber</name>
    <name type="common">Cork oak</name>
    <dbReference type="NCBI Taxonomy" id="58331"/>
    <lineage>
        <taxon>Eukaryota</taxon>
        <taxon>Viridiplantae</taxon>
        <taxon>Streptophyta</taxon>
        <taxon>Embryophyta</taxon>
        <taxon>Tracheophyta</taxon>
        <taxon>Spermatophyta</taxon>
        <taxon>Magnoliopsida</taxon>
        <taxon>eudicotyledons</taxon>
        <taxon>Gunneridae</taxon>
        <taxon>Pentapetalae</taxon>
        <taxon>rosids</taxon>
        <taxon>fabids</taxon>
        <taxon>Fagales</taxon>
        <taxon>Fagaceae</taxon>
        <taxon>Quercus</taxon>
    </lineage>
</organism>
<evidence type="ECO:0000259" key="1">
    <source>
        <dbReference type="Pfam" id="PF14111"/>
    </source>
</evidence>
<dbReference type="EMBL" id="PKMF04000053">
    <property type="protein sequence ID" value="KAK7854627.1"/>
    <property type="molecule type" value="Genomic_DNA"/>
</dbReference>
<sequence length="225" mass="26565">MAEELEVLWKKLSFTEEEEDDVKLGSDSTKAAMERGKFCAVLKVLTQRSVSMEALRKNLRMMWKLKKEMLLSEVEEDLFLVEFRDEKDKKKVMDMSPWSYDKQLVIIQDLDAELTPKEMELKWSPFWVQMFNLPLKSRTRETGYEIGSKVGEVLEVDVPDSGVQWGKCLRVRIRIDVSKRLMRGKRVSIEDGESRWVNFKYERLPNFYYNCGLLSHGLKDCKKQF</sequence>
<name>A0AAW0LSR4_QUESU</name>
<dbReference type="AlphaFoldDB" id="A0AAW0LSR4"/>
<evidence type="ECO:0008006" key="5">
    <source>
        <dbReference type="Google" id="ProtNLM"/>
    </source>
</evidence>